<evidence type="ECO:0000256" key="4">
    <source>
        <dbReference type="ARBA" id="ARBA00023125"/>
    </source>
</evidence>
<dbReference type="PANTHER" id="PTHR31845:SF10">
    <property type="entry name" value="ZN(II)2CYS6 TRANSCRIPTION FACTOR (EUROFUNG)"/>
    <property type="match status" value="1"/>
</dbReference>
<evidence type="ECO:0000256" key="5">
    <source>
        <dbReference type="ARBA" id="ARBA00023163"/>
    </source>
</evidence>
<dbReference type="Gene3D" id="4.10.240.10">
    <property type="entry name" value="Zn(2)-C6 fungal-type DNA-binding domain"/>
    <property type="match status" value="1"/>
</dbReference>
<gene>
    <name evidence="8" type="ORF">COCSADRAFT_113534</name>
</gene>
<sequence>MQENEGHSAAKAEQPRTLQACQRCRNLKTKCLPSSQSGRCQRCSASGNECVWADAPRRARKLRAPSRIAQVEQKIDGLVAKLVCASGNEATASSAFVPPTVPPRATKPVVPGGWMSIEPQSEARLGKHSDDAEVDRQYLEEIRGIHGFDDRQIAGQPSEGPFRPTKRLEDPIDDELVQSLLASGEAESLMKEFRSMSVTFPFVVISPQLSGADLHAEKPMLFLAIMTVASWKDYSQQRRLDTIYRTELAHRTIFRPRKTLGLVQSVLVYLSWYHFVFSHKTQQIFFLHHLVIGLALDIGLHQDYQPIDFNPPLRGRPPPPSGKEVRERQRSFLGCYYVSSMVGGAFQKPNLLKHTRFMTEAAENLGKELEHESDEVISHLISLRQIEEQIQDILFTADAAQLPLSDGRMLMHLRSIEGQLDAWKAQSCCSASQRLLELSFSFSKTLLHSVSLRPHALNVPPPPQSVQLNSLFSALEAGKKFLDTLLSFPANEYHFISFSEWMRLPSVIMTVARLCMPNDGHAACGWDAQAAQERVRLELCLESLCFRMQKLSTYDEVKQPHSDFWRAMCFMMDLTKTWYIRKIRPKAPIKKPMQPPQRATTEAGTAEAWCPNSVMSTACPMHGSEAQYPALADANFTCEGSAEMDGAANGSSDPFALMRSADFDIEQFFDMAGGIWGDQCYDSYSDMAFGSGASF</sequence>
<reference evidence="9" key="2">
    <citation type="journal article" date="2013" name="PLoS Genet.">
        <title>Comparative genome structure, secondary metabolite, and effector coding capacity across Cochliobolus pathogens.</title>
        <authorList>
            <person name="Condon B.J."/>
            <person name="Leng Y."/>
            <person name="Wu D."/>
            <person name="Bushley K.E."/>
            <person name="Ohm R.A."/>
            <person name="Otillar R."/>
            <person name="Martin J."/>
            <person name="Schackwitz W."/>
            <person name="Grimwood J."/>
            <person name="MohdZainudin N."/>
            <person name="Xue C."/>
            <person name="Wang R."/>
            <person name="Manning V.A."/>
            <person name="Dhillon B."/>
            <person name="Tu Z.J."/>
            <person name="Steffenson B.J."/>
            <person name="Salamov A."/>
            <person name="Sun H."/>
            <person name="Lowry S."/>
            <person name="LaButti K."/>
            <person name="Han J."/>
            <person name="Copeland A."/>
            <person name="Lindquist E."/>
            <person name="Barry K."/>
            <person name="Schmutz J."/>
            <person name="Baker S.E."/>
            <person name="Ciuffetti L.M."/>
            <person name="Grigoriev I.V."/>
            <person name="Zhong S."/>
            <person name="Turgeon B.G."/>
        </authorList>
    </citation>
    <scope>NUCLEOTIDE SEQUENCE [LARGE SCALE GENOMIC DNA]</scope>
    <source>
        <strain evidence="9">ND90Pr / ATCC 201652</strain>
    </source>
</reference>
<evidence type="ECO:0000256" key="2">
    <source>
        <dbReference type="ARBA" id="ARBA00022723"/>
    </source>
</evidence>
<dbReference type="SMART" id="SM00066">
    <property type="entry name" value="GAL4"/>
    <property type="match status" value="1"/>
</dbReference>
<dbReference type="SUPFAM" id="SSF57701">
    <property type="entry name" value="Zn2/Cys6 DNA-binding domain"/>
    <property type="match status" value="1"/>
</dbReference>
<protein>
    <recommendedName>
        <fullName evidence="7">Zn(2)-C6 fungal-type domain-containing protein</fullName>
    </recommendedName>
</protein>
<dbReference type="InterPro" id="IPR001138">
    <property type="entry name" value="Zn2Cys6_DnaBD"/>
</dbReference>
<dbReference type="PROSITE" id="PS00463">
    <property type="entry name" value="ZN2_CY6_FUNGAL_1"/>
    <property type="match status" value="1"/>
</dbReference>
<accession>M2SWS0</accession>
<evidence type="ECO:0000256" key="1">
    <source>
        <dbReference type="ARBA" id="ARBA00004123"/>
    </source>
</evidence>
<organism evidence="8 9">
    <name type="scientific">Cochliobolus sativus (strain ND90Pr / ATCC 201652)</name>
    <name type="common">Common root rot and spot blotch fungus</name>
    <name type="synonym">Bipolaris sorokiniana</name>
    <dbReference type="NCBI Taxonomy" id="665912"/>
    <lineage>
        <taxon>Eukaryota</taxon>
        <taxon>Fungi</taxon>
        <taxon>Dikarya</taxon>
        <taxon>Ascomycota</taxon>
        <taxon>Pezizomycotina</taxon>
        <taxon>Dothideomycetes</taxon>
        <taxon>Pleosporomycetidae</taxon>
        <taxon>Pleosporales</taxon>
        <taxon>Pleosporineae</taxon>
        <taxon>Pleosporaceae</taxon>
        <taxon>Bipolaris</taxon>
    </lineage>
</organism>
<dbReference type="OMA" id="FVFSHKT"/>
<keyword evidence="2" id="KW-0479">Metal-binding</keyword>
<dbReference type="Pfam" id="PF00172">
    <property type="entry name" value="Zn_clus"/>
    <property type="match status" value="1"/>
</dbReference>
<dbReference type="OrthoDB" id="5424793at2759"/>
<keyword evidence="3" id="KW-0805">Transcription regulation</keyword>
<dbReference type="GO" id="GO:0000976">
    <property type="term" value="F:transcription cis-regulatory region binding"/>
    <property type="evidence" value="ECO:0007669"/>
    <property type="project" value="TreeGrafter"/>
</dbReference>
<dbReference type="HOGENOM" id="CLU_026655_0_0_1"/>
<dbReference type="GeneID" id="19130228"/>
<dbReference type="CDD" id="cd00067">
    <property type="entry name" value="GAL4"/>
    <property type="match status" value="1"/>
</dbReference>
<dbReference type="PROSITE" id="PS50048">
    <property type="entry name" value="ZN2_CY6_FUNGAL_2"/>
    <property type="match status" value="1"/>
</dbReference>
<reference evidence="8 9" key="1">
    <citation type="journal article" date="2012" name="PLoS Pathog.">
        <title>Diverse lifestyles and strategies of plant pathogenesis encoded in the genomes of eighteen Dothideomycetes fungi.</title>
        <authorList>
            <person name="Ohm R.A."/>
            <person name="Feau N."/>
            <person name="Henrissat B."/>
            <person name="Schoch C.L."/>
            <person name="Horwitz B.A."/>
            <person name="Barry K.W."/>
            <person name="Condon B.J."/>
            <person name="Copeland A.C."/>
            <person name="Dhillon B."/>
            <person name="Glaser F."/>
            <person name="Hesse C.N."/>
            <person name="Kosti I."/>
            <person name="LaButti K."/>
            <person name="Lindquist E.A."/>
            <person name="Lucas S."/>
            <person name="Salamov A.A."/>
            <person name="Bradshaw R.E."/>
            <person name="Ciuffetti L."/>
            <person name="Hamelin R.C."/>
            <person name="Kema G.H.J."/>
            <person name="Lawrence C."/>
            <person name="Scott J.A."/>
            <person name="Spatafora J.W."/>
            <person name="Turgeon B.G."/>
            <person name="de Wit P.J.G.M."/>
            <person name="Zhong S."/>
            <person name="Goodwin S.B."/>
            <person name="Grigoriev I.V."/>
        </authorList>
    </citation>
    <scope>NUCLEOTIDE SEQUENCE [LARGE SCALE GENOMIC DNA]</scope>
    <source>
        <strain evidence="9">ND90Pr / ATCC 201652</strain>
    </source>
</reference>
<dbReference type="InterPro" id="IPR036864">
    <property type="entry name" value="Zn2-C6_fun-type_DNA-bd_sf"/>
</dbReference>
<evidence type="ECO:0000256" key="6">
    <source>
        <dbReference type="ARBA" id="ARBA00023242"/>
    </source>
</evidence>
<comment type="subcellular location">
    <subcellularLocation>
        <location evidence="1">Nucleus</location>
    </subcellularLocation>
</comment>
<dbReference type="CDD" id="cd12148">
    <property type="entry name" value="fungal_TF_MHR"/>
    <property type="match status" value="1"/>
</dbReference>
<name>M2SWS0_COCSN</name>
<dbReference type="GO" id="GO:0006351">
    <property type="term" value="P:DNA-templated transcription"/>
    <property type="evidence" value="ECO:0007669"/>
    <property type="project" value="InterPro"/>
</dbReference>
<dbReference type="Proteomes" id="UP000016934">
    <property type="component" value="Unassembled WGS sequence"/>
</dbReference>
<dbReference type="GO" id="GO:0005634">
    <property type="term" value="C:nucleus"/>
    <property type="evidence" value="ECO:0007669"/>
    <property type="project" value="UniProtKB-SubCell"/>
</dbReference>
<evidence type="ECO:0000313" key="9">
    <source>
        <dbReference type="Proteomes" id="UP000016934"/>
    </source>
</evidence>
<dbReference type="eggNOG" id="ENOG502SNUJ">
    <property type="taxonomic scope" value="Eukaryota"/>
</dbReference>
<dbReference type="GO" id="GO:0008270">
    <property type="term" value="F:zinc ion binding"/>
    <property type="evidence" value="ECO:0007669"/>
    <property type="project" value="InterPro"/>
</dbReference>
<dbReference type="PANTHER" id="PTHR31845">
    <property type="entry name" value="FINGER DOMAIN PROTEIN, PUTATIVE-RELATED"/>
    <property type="match status" value="1"/>
</dbReference>
<keyword evidence="9" id="KW-1185">Reference proteome</keyword>
<dbReference type="Pfam" id="PF04082">
    <property type="entry name" value="Fungal_trans"/>
    <property type="match status" value="1"/>
</dbReference>
<evidence type="ECO:0000313" key="8">
    <source>
        <dbReference type="EMBL" id="EMD66745.1"/>
    </source>
</evidence>
<evidence type="ECO:0000256" key="3">
    <source>
        <dbReference type="ARBA" id="ARBA00023015"/>
    </source>
</evidence>
<dbReference type="RefSeq" id="XP_007698153.1">
    <property type="nucleotide sequence ID" value="XM_007699963.1"/>
</dbReference>
<keyword evidence="5" id="KW-0804">Transcription</keyword>
<dbReference type="InterPro" id="IPR007219">
    <property type="entry name" value="XnlR_reg_dom"/>
</dbReference>
<keyword evidence="4" id="KW-0238">DNA-binding</keyword>
<proteinExistence type="predicted"/>
<dbReference type="EMBL" id="KB445640">
    <property type="protein sequence ID" value="EMD66745.1"/>
    <property type="molecule type" value="Genomic_DNA"/>
</dbReference>
<dbReference type="InterPro" id="IPR051089">
    <property type="entry name" value="prtT"/>
</dbReference>
<dbReference type="AlphaFoldDB" id="M2SWS0"/>
<evidence type="ECO:0000259" key="7">
    <source>
        <dbReference type="PROSITE" id="PS50048"/>
    </source>
</evidence>
<dbReference type="KEGG" id="bsc:COCSADRAFT_113534"/>
<keyword evidence="6" id="KW-0539">Nucleus</keyword>
<dbReference type="GO" id="GO:0000981">
    <property type="term" value="F:DNA-binding transcription factor activity, RNA polymerase II-specific"/>
    <property type="evidence" value="ECO:0007669"/>
    <property type="project" value="InterPro"/>
</dbReference>
<feature type="domain" description="Zn(2)-C6 fungal-type" evidence="7">
    <location>
        <begin position="20"/>
        <end position="52"/>
    </location>
</feature>